<dbReference type="GO" id="GO:0016705">
    <property type="term" value="F:oxidoreductase activity, acting on paired donors, with incorporation or reduction of molecular oxygen"/>
    <property type="evidence" value="ECO:0007669"/>
    <property type="project" value="InterPro"/>
</dbReference>
<keyword evidence="6" id="KW-0349">Heme</keyword>
<dbReference type="GO" id="GO:0004497">
    <property type="term" value="F:monooxygenase activity"/>
    <property type="evidence" value="ECO:0007669"/>
    <property type="project" value="UniProtKB-KW"/>
</dbReference>
<dbReference type="InterPro" id="IPR002401">
    <property type="entry name" value="Cyt_P450_E_grp-I"/>
</dbReference>
<dbReference type="GO" id="GO:0020037">
    <property type="term" value="F:heme binding"/>
    <property type="evidence" value="ECO:0007669"/>
    <property type="project" value="InterPro"/>
</dbReference>
<keyword evidence="8" id="KW-1185">Reference proteome</keyword>
<dbReference type="SUPFAM" id="SSF48264">
    <property type="entry name" value="Cytochrome P450"/>
    <property type="match status" value="1"/>
</dbReference>
<evidence type="ECO:0000256" key="1">
    <source>
        <dbReference type="ARBA" id="ARBA00010617"/>
    </source>
</evidence>
<dbReference type="Gene3D" id="1.10.630.10">
    <property type="entry name" value="Cytochrome P450"/>
    <property type="match status" value="1"/>
</dbReference>
<feature type="binding site" description="axial binding residue" evidence="6">
    <location>
        <position position="132"/>
    </location>
    <ligand>
        <name>heme</name>
        <dbReference type="ChEBI" id="CHEBI:30413"/>
    </ligand>
    <ligandPart>
        <name>Fe</name>
        <dbReference type="ChEBI" id="CHEBI:18248"/>
    </ligandPart>
</feature>
<organism evidence="7 8">
    <name type="scientific">Periconia digitata</name>
    <dbReference type="NCBI Taxonomy" id="1303443"/>
    <lineage>
        <taxon>Eukaryota</taxon>
        <taxon>Fungi</taxon>
        <taxon>Dikarya</taxon>
        <taxon>Ascomycota</taxon>
        <taxon>Pezizomycotina</taxon>
        <taxon>Dothideomycetes</taxon>
        <taxon>Pleosporomycetidae</taxon>
        <taxon>Pleosporales</taxon>
        <taxon>Massarineae</taxon>
        <taxon>Periconiaceae</taxon>
        <taxon>Periconia</taxon>
    </lineage>
</organism>
<evidence type="ECO:0000256" key="3">
    <source>
        <dbReference type="ARBA" id="ARBA00023002"/>
    </source>
</evidence>
<evidence type="ECO:0000313" key="8">
    <source>
        <dbReference type="Proteomes" id="UP001152607"/>
    </source>
</evidence>
<evidence type="ECO:0008006" key="9">
    <source>
        <dbReference type="Google" id="ProtNLM"/>
    </source>
</evidence>
<comment type="caution">
    <text evidence="7">The sequence shown here is derived from an EMBL/GenBank/DDBJ whole genome shotgun (WGS) entry which is preliminary data.</text>
</comment>
<evidence type="ECO:0000256" key="4">
    <source>
        <dbReference type="ARBA" id="ARBA00023004"/>
    </source>
</evidence>
<proteinExistence type="inferred from homology"/>
<dbReference type="PANTHER" id="PTHR46300">
    <property type="entry name" value="P450, PUTATIVE (EUROFUNG)-RELATED-RELATED"/>
    <property type="match status" value="1"/>
</dbReference>
<evidence type="ECO:0000313" key="7">
    <source>
        <dbReference type="EMBL" id="CAI6341877.1"/>
    </source>
</evidence>
<dbReference type="EMBL" id="CAOQHR010000012">
    <property type="protein sequence ID" value="CAI6341877.1"/>
    <property type="molecule type" value="Genomic_DNA"/>
</dbReference>
<dbReference type="Proteomes" id="UP001152607">
    <property type="component" value="Unassembled WGS sequence"/>
</dbReference>
<dbReference type="InterPro" id="IPR001128">
    <property type="entry name" value="Cyt_P450"/>
</dbReference>
<dbReference type="PRINTS" id="PR00463">
    <property type="entry name" value="EP450I"/>
</dbReference>
<dbReference type="PRINTS" id="PR00385">
    <property type="entry name" value="P450"/>
</dbReference>
<dbReference type="OrthoDB" id="1103324at2759"/>
<dbReference type="Pfam" id="PF00067">
    <property type="entry name" value="p450"/>
    <property type="match status" value="1"/>
</dbReference>
<dbReference type="GO" id="GO:0005506">
    <property type="term" value="F:iron ion binding"/>
    <property type="evidence" value="ECO:0007669"/>
    <property type="project" value="InterPro"/>
</dbReference>
<evidence type="ECO:0000256" key="6">
    <source>
        <dbReference type="PIRSR" id="PIRSR602401-1"/>
    </source>
</evidence>
<dbReference type="AlphaFoldDB" id="A0A9W4UVE4"/>
<sequence>MAAYPDIQKKAQAEVDRIFTSERMPNGADIEKTSMPYLQALFWEILRWVPVLPVSLPHATTQDDTYGRYFIPAGTTVIMNVWAIHHDPDEYPNPDVFDPSRFLNNDFGASDASQDNASRRKTYAFGAARRVCAGQSMAEKSLLLSMVKILWAFDIRPTEEGKLDTNVETAFTSAILIGLKDVGMDFAIREESKREVVKAEWEKADAFLRTFE</sequence>
<keyword evidence="4 6" id="KW-0408">Iron</keyword>
<name>A0A9W4UVE4_9PLEO</name>
<dbReference type="InterPro" id="IPR050364">
    <property type="entry name" value="Cytochrome_P450_fung"/>
</dbReference>
<dbReference type="PANTHER" id="PTHR46300:SF2">
    <property type="entry name" value="CYTOCHROME P450 MONOOXYGENASE ALNH-RELATED"/>
    <property type="match status" value="1"/>
</dbReference>
<protein>
    <recommendedName>
        <fullName evidence="9">Cytochrome P450</fullName>
    </recommendedName>
</protein>
<evidence type="ECO:0000256" key="2">
    <source>
        <dbReference type="ARBA" id="ARBA00022723"/>
    </source>
</evidence>
<keyword evidence="3" id="KW-0560">Oxidoreductase</keyword>
<reference evidence="7" key="1">
    <citation type="submission" date="2023-01" db="EMBL/GenBank/DDBJ databases">
        <authorList>
            <person name="Van Ghelder C."/>
            <person name="Rancurel C."/>
        </authorList>
    </citation>
    <scope>NUCLEOTIDE SEQUENCE</scope>
    <source>
        <strain evidence="7">CNCM I-4278</strain>
    </source>
</reference>
<dbReference type="InterPro" id="IPR036396">
    <property type="entry name" value="Cyt_P450_sf"/>
</dbReference>
<evidence type="ECO:0000256" key="5">
    <source>
        <dbReference type="ARBA" id="ARBA00023033"/>
    </source>
</evidence>
<accession>A0A9W4UVE4</accession>
<comment type="similarity">
    <text evidence="1">Belongs to the cytochrome P450 family.</text>
</comment>
<gene>
    <name evidence="7" type="ORF">PDIGIT_LOCUS15077</name>
</gene>
<comment type="cofactor">
    <cofactor evidence="6">
        <name>heme</name>
        <dbReference type="ChEBI" id="CHEBI:30413"/>
    </cofactor>
</comment>
<keyword evidence="2 6" id="KW-0479">Metal-binding</keyword>
<keyword evidence="5" id="KW-0503">Monooxygenase</keyword>